<gene>
    <name evidence="2" type="ORF">ERS852491_05126</name>
</gene>
<dbReference type="InterPro" id="IPR050490">
    <property type="entry name" value="Bact_solute-bd_prot1"/>
</dbReference>
<sequence length="426" mass="46945">MKRVISFVVCLCLAVGMLAGCGAKEKDEKKEAEDITENEKGDRQITFMIPDWGVPPDEMLADFTGETGIDVVINEVSWDDIRDKIAIAASGGSSAADVVEVDWSWVGEFYAADWLEEIRLSEEEKADMPTLDTFTIEGKVLAVPYANDYRLSYYNTEHYKEAGIQSAPETWEQVYENAKKLKEAGVSEYPFAIPLNAEEAATTSLIWLAYTMNGAVFHEDGTLIKDSVLAALSYEEKMLQEELIDPADKTSSGMDAYRRLLSGDASFMTGPTSFVARSSNSEECSIVGQIEPILVPGKTGTSEHTMALPEAIGITKFSKNKKDAETFVKWYTSPEIQKELYKTKSAIPTHNTILEELINDGSITDSGAMLEEAERISSPFPNGVPSYYAEMSNAIYNAVNKMALGELTAEEAFEEMDSKITELAGK</sequence>
<dbReference type="Gene3D" id="3.40.190.10">
    <property type="entry name" value="Periplasmic binding protein-like II"/>
    <property type="match status" value="2"/>
</dbReference>
<evidence type="ECO:0000313" key="2">
    <source>
        <dbReference type="EMBL" id="CUP42866.1"/>
    </source>
</evidence>
<proteinExistence type="predicted"/>
<dbReference type="AlphaFoldDB" id="A0A174N570"/>
<feature type="chain" id="PRO_5038424273" evidence="1">
    <location>
        <begin position="20"/>
        <end position="426"/>
    </location>
</feature>
<dbReference type="RefSeq" id="WP_055155381.1">
    <property type="nucleotide sequence ID" value="NZ_CYZU01000106.1"/>
</dbReference>
<dbReference type="PROSITE" id="PS51257">
    <property type="entry name" value="PROKAR_LIPOPROTEIN"/>
    <property type="match status" value="1"/>
</dbReference>
<accession>A0A174N570</accession>
<dbReference type="EMBL" id="CYZU01000106">
    <property type="protein sequence ID" value="CUP42866.1"/>
    <property type="molecule type" value="Genomic_DNA"/>
</dbReference>
<organism evidence="2 3">
    <name type="scientific">Faecalicatena contorta</name>
    <dbReference type="NCBI Taxonomy" id="39482"/>
    <lineage>
        <taxon>Bacteria</taxon>
        <taxon>Bacillati</taxon>
        <taxon>Bacillota</taxon>
        <taxon>Clostridia</taxon>
        <taxon>Lachnospirales</taxon>
        <taxon>Lachnospiraceae</taxon>
        <taxon>Faecalicatena</taxon>
    </lineage>
</organism>
<reference evidence="2 3" key="1">
    <citation type="submission" date="2015-09" db="EMBL/GenBank/DDBJ databases">
        <authorList>
            <consortium name="Pathogen Informatics"/>
        </authorList>
    </citation>
    <scope>NUCLEOTIDE SEQUENCE [LARGE SCALE GENOMIC DNA]</scope>
    <source>
        <strain evidence="2 3">2789STDY5834876</strain>
    </source>
</reference>
<evidence type="ECO:0000256" key="1">
    <source>
        <dbReference type="SAM" id="SignalP"/>
    </source>
</evidence>
<keyword evidence="1" id="KW-0732">Signal</keyword>
<dbReference type="PANTHER" id="PTHR43649:SF12">
    <property type="entry name" value="DIACETYLCHITOBIOSE BINDING PROTEIN DASA"/>
    <property type="match status" value="1"/>
</dbReference>
<dbReference type="SUPFAM" id="SSF53850">
    <property type="entry name" value="Periplasmic binding protein-like II"/>
    <property type="match status" value="1"/>
</dbReference>
<dbReference type="Proteomes" id="UP000095544">
    <property type="component" value="Unassembled WGS sequence"/>
</dbReference>
<dbReference type="Pfam" id="PF01547">
    <property type="entry name" value="SBP_bac_1"/>
    <property type="match status" value="1"/>
</dbReference>
<dbReference type="InterPro" id="IPR006059">
    <property type="entry name" value="SBP"/>
</dbReference>
<feature type="signal peptide" evidence="1">
    <location>
        <begin position="1"/>
        <end position="19"/>
    </location>
</feature>
<name>A0A174N570_9FIRM</name>
<dbReference type="PANTHER" id="PTHR43649">
    <property type="entry name" value="ARABINOSE-BINDING PROTEIN-RELATED"/>
    <property type="match status" value="1"/>
</dbReference>
<evidence type="ECO:0000313" key="3">
    <source>
        <dbReference type="Proteomes" id="UP000095544"/>
    </source>
</evidence>
<dbReference type="STRING" id="39482.ERS852491_05126"/>
<dbReference type="OrthoDB" id="367242at2"/>
<protein>
    <submittedName>
        <fullName evidence="2">Probable ABC transporter-binding protein DR_1438</fullName>
    </submittedName>
</protein>